<evidence type="ECO:0000259" key="3">
    <source>
        <dbReference type="PROSITE" id="PS51180"/>
    </source>
</evidence>
<dbReference type="OrthoDB" id="2141925at2759"/>
<protein>
    <recommendedName>
        <fullName evidence="3">BRO1 domain-containing protein</fullName>
    </recommendedName>
</protein>
<feature type="coiled-coil region" evidence="1">
    <location>
        <begin position="558"/>
        <end position="585"/>
    </location>
</feature>
<feature type="compositionally biased region" description="Low complexity" evidence="2">
    <location>
        <begin position="778"/>
        <end position="790"/>
    </location>
</feature>
<evidence type="ECO:0000256" key="1">
    <source>
        <dbReference type="SAM" id="Coils"/>
    </source>
</evidence>
<dbReference type="GO" id="GO:0005768">
    <property type="term" value="C:endosome"/>
    <property type="evidence" value="ECO:0007669"/>
    <property type="project" value="TreeGrafter"/>
</dbReference>
<dbReference type="EMBL" id="CAJPIZ010002196">
    <property type="protein sequence ID" value="CAG2104677.1"/>
    <property type="molecule type" value="Genomic_DNA"/>
</dbReference>
<feature type="domain" description="BRO1" evidence="3">
    <location>
        <begin position="3"/>
        <end position="396"/>
    </location>
</feature>
<dbReference type="InterPro" id="IPR038499">
    <property type="entry name" value="BRO1_sf"/>
</dbReference>
<evidence type="ECO:0000256" key="2">
    <source>
        <dbReference type="SAM" id="MobiDB-lite"/>
    </source>
</evidence>
<organism evidence="4">
    <name type="scientific">Medioppia subpectinata</name>
    <dbReference type="NCBI Taxonomy" id="1979941"/>
    <lineage>
        <taxon>Eukaryota</taxon>
        <taxon>Metazoa</taxon>
        <taxon>Ecdysozoa</taxon>
        <taxon>Arthropoda</taxon>
        <taxon>Chelicerata</taxon>
        <taxon>Arachnida</taxon>
        <taxon>Acari</taxon>
        <taxon>Acariformes</taxon>
        <taxon>Sarcoptiformes</taxon>
        <taxon>Oribatida</taxon>
        <taxon>Brachypylina</taxon>
        <taxon>Oppioidea</taxon>
        <taxon>Oppiidae</taxon>
        <taxon>Medioppia</taxon>
    </lineage>
</organism>
<dbReference type="Proteomes" id="UP000759131">
    <property type="component" value="Unassembled WGS sequence"/>
</dbReference>
<sequence>MVSLIAIPLKRSYDVDLVKPIREVIANHSSNADELNELKDNLLSLNKMRANCISKSLDVKSETSLELLQKYYDQLVSLEAKCPHIEVSFRWKDAFEKGSSFFLASNSLTISSIAYEKVCVLFNIGALQSHLGSTQVSEGLSNDNALKSAAKYFSSAAGVFQSLKHTASSAVGSHDLSSDMQNEVLNILQNLMLAQSQETFFLKATNDNMKEAIIAKIASQCEEYYADVLRQLQVIKFNADKEWLSIVSVKQAAFHGIAEYFQSIACLQNKDFGDQITRLQKAVDCFKGAESRGTLSFNQTFKEYLNKASILLEEAKKDNDFIYHAKVPEYKSLTTIGRAQLAKPGAVPERFFPNNPDMFEKLLPLGVQQAVHKLELKKQEIVNTEVASLRELTQTLNAVLVSLNLPAAIEDSSGQEVPKSLIDKSNAVKAKGGIDVITRLINELPDLLQRNREILDENERALNTEEESDDNLRAQFKERWSRTPSSKLNHNWKEHIAKYRSILHNAIEADNKVKTKFGAHSQKMQLLSSGSPSDLAAAIPSGSSGGSSYQSSPVVSQLRNLMANVEALKNEREVIESELKNMTFNDMKNKFLSALVKDGAINEFALSTEALGEVYGPLQKQIRESKERQERLLEDIQRSNTEFIKLKGNLSVGSNERETFLSELAAAHDAYQELLSNLEEGTKFYNDLTQLLVNLQNKIEDFCFARKAEREELCKDLQNEIVSRANPPPPTTPAYHTDEQQRPPRPPPPTAAPTAPQPVSSAPNPPQVFPFSQPQPQPYAANLYQPQQYYYPPPPLPSGFNPYAMPTQQPQAPYPQMNTQYPIQQTGYGYQNPPQNTGYGHYPYPPPNQ</sequence>
<dbReference type="EMBL" id="OC856771">
    <property type="protein sequence ID" value="CAD7624247.1"/>
    <property type="molecule type" value="Genomic_DNA"/>
</dbReference>
<proteinExistence type="predicted"/>
<dbReference type="PROSITE" id="PS51180">
    <property type="entry name" value="BRO1"/>
    <property type="match status" value="1"/>
</dbReference>
<evidence type="ECO:0000313" key="4">
    <source>
        <dbReference type="EMBL" id="CAD7624247.1"/>
    </source>
</evidence>
<dbReference type="Pfam" id="PF13949">
    <property type="entry name" value="ALIX_LYPXL_bnd"/>
    <property type="match status" value="1"/>
</dbReference>
<dbReference type="Gene3D" id="1.20.140.50">
    <property type="entry name" value="alix/aip1 like domains"/>
    <property type="match status" value="1"/>
</dbReference>
<keyword evidence="5" id="KW-1185">Reference proteome</keyword>
<dbReference type="Pfam" id="PF03097">
    <property type="entry name" value="BRO1"/>
    <property type="match status" value="1"/>
</dbReference>
<dbReference type="SMART" id="SM01041">
    <property type="entry name" value="BRO1"/>
    <property type="match status" value="1"/>
</dbReference>
<dbReference type="InterPro" id="IPR004328">
    <property type="entry name" value="BRO1_dom"/>
</dbReference>
<keyword evidence="1" id="KW-0175">Coiled coil</keyword>
<dbReference type="PANTHER" id="PTHR23030">
    <property type="entry name" value="PCD6 INTERACTING PROTEIN-RELATED"/>
    <property type="match status" value="1"/>
</dbReference>
<accession>A0A7R9KLX0</accession>
<feature type="coiled-coil region" evidence="1">
    <location>
        <begin position="619"/>
        <end position="681"/>
    </location>
</feature>
<evidence type="ECO:0000313" key="5">
    <source>
        <dbReference type="Proteomes" id="UP000759131"/>
    </source>
</evidence>
<dbReference type="Gene3D" id="1.25.40.280">
    <property type="entry name" value="alix/aip1 like domains"/>
    <property type="match status" value="1"/>
</dbReference>
<reference evidence="4" key="1">
    <citation type="submission" date="2020-11" db="EMBL/GenBank/DDBJ databases">
        <authorList>
            <person name="Tran Van P."/>
        </authorList>
    </citation>
    <scope>NUCLEOTIDE SEQUENCE</scope>
</reference>
<dbReference type="Gene3D" id="1.20.120.560">
    <property type="entry name" value="alix/aip1 in complex with the ypdl late domain"/>
    <property type="match status" value="1"/>
</dbReference>
<feature type="compositionally biased region" description="Pro residues" evidence="2">
    <location>
        <begin position="763"/>
        <end position="777"/>
    </location>
</feature>
<feature type="compositionally biased region" description="Polar residues" evidence="2">
    <location>
        <begin position="806"/>
        <end position="838"/>
    </location>
</feature>
<gene>
    <name evidence="4" type="ORF">OSB1V03_LOCUS4692</name>
</gene>
<dbReference type="AlphaFoldDB" id="A0A7R9KLX0"/>
<name>A0A7R9KLX0_9ACAR</name>
<dbReference type="GO" id="GO:0000281">
    <property type="term" value="P:mitotic cytokinesis"/>
    <property type="evidence" value="ECO:0007669"/>
    <property type="project" value="TreeGrafter"/>
</dbReference>
<dbReference type="InterPro" id="IPR025304">
    <property type="entry name" value="ALIX_V_dom"/>
</dbReference>
<dbReference type="PANTHER" id="PTHR23030:SF39">
    <property type="entry name" value="PROGRAMMED CELL DEATH 6-INTERACTING PROTEIN"/>
    <property type="match status" value="1"/>
</dbReference>
<feature type="region of interest" description="Disordered" evidence="2">
    <location>
        <begin position="720"/>
        <end position="849"/>
    </location>
</feature>